<proteinExistence type="predicted"/>
<dbReference type="PANTHER" id="PTHR31635">
    <property type="entry name" value="REVERSE TRANSCRIPTASE DOMAIN-CONTAINING PROTEIN-RELATED"/>
    <property type="match status" value="1"/>
</dbReference>
<name>A0A2D4EPT6_MICCO</name>
<organism evidence="2">
    <name type="scientific">Micrurus corallinus</name>
    <name type="common">Brazilian coral snake</name>
    <dbReference type="NCBI Taxonomy" id="54390"/>
    <lineage>
        <taxon>Eukaryota</taxon>
        <taxon>Metazoa</taxon>
        <taxon>Chordata</taxon>
        <taxon>Craniata</taxon>
        <taxon>Vertebrata</taxon>
        <taxon>Euteleostomi</taxon>
        <taxon>Lepidosauria</taxon>
        <taxon>Squamata</taxon>
        <taxon>Bifurcata</taxon>
        <taxon>Unidentata</taxon>
        <taxon>Episquamata</taxon>
        <taxon>Toxicofera</taxon>
        <taxon>Serpentes</taxon>
        <taxon>Colubroidea</taxon>
        <taxon>Elapidae</taxon>
        <taxon>Elapinae</taxon>
        <taxon>Micrurus</taxon>
    </lineage>
</organism>
<dbReference type="SUPFAM" id="SSF56672">
    <property type="entry name" value="DNA/RNA polymerases"/>
    <property type="match status" value="1"/>
</dbReference>
<reference evidence="2" key="1">
    <citation type="submission" date="2017-07" db="EMBL/GenBank/DDBJ databases">
        <authorList>
            <person name="Mikheyev A."/>
            <person name="Grau M."/>
        </authorList>
    </citation>
    <scope>NUCLEOTIDE SEQUENCE</scope>
    <source>
        <tissue evidence="2">Venom_gland</tissue>
    </source>
</reference>
<dbReference type="InterPro" id="IPR043502">
    <property type="entry name" value="DNA/RNA_pol_sf"/>
</dbReference>
<dbReference type="EMBL" id="IACJ01017258">
    <property type="protein sequence ID" value="LAA37230.1"/>
    <property type="molecule type" value="Transcribed_RNA"/>
</dbReference>
<dbReference type="AlphaFoldDB" id="A0A2D4EPT6"/>
<dbReference type="InterPro" id="IPR000477">
    <property type="entry name" value="RT_dom"/>
</dbReference>
<accession>A0A2D4EPT6</accession>
<dbReference type="PANTHER" id="PTHR31635:SF196">
    <property type="entry name" value="REVERSE TRANSCRIPTASE DOMAIN-CONTAINING PROTEIN-RELATED"/>
    <property type="match status" value="1"/>
</dbReference>
<feature type="domain" description="Reverse transcriptase" evidence="1">
    <location>
        <begin position="1"/>
        <end position="160"/>
    </location>
</feature>
<sequence length="419" mass="49922">MIQQIYNMNMGTNVEHIVTTIYAKQRASIIVNREMTPNIEIGKGVRQGCPLSPLLFIFSLEILHRRIRSNPNIKGLTIKKEEFKLQAFADDMVFFIEDPLETGEYLMKELERYGEVAGLKINKQKTKLLSKNLTKLQQLELEKKIGLESVKKIKYLGIWLTPRIKSLKKDNYDILIQQVKKDLELWAKLQISFLGRIAAIKMTILPKMLYLFQTIPIKLEKKFFEEMNKITRKFIWLNKKPRIKLKALQDIKSRGGMTLPNWELYYRSAVLIWTKEWINLNNRRILSLEGHDLQKGWHAFLWEPNLKKQQYFHRHLIRDSILQNWIKIKKKHYLKIPLWVSPIDIIVHPNNLDLRKRLKYKDILNSNGNMKSREELGKQGIQIDWWTYLQVQYRYKKDNKEQGIDKKNSTIRQNINRIG</sequence>
<dbReference type="PROSITE" id="PS50878">
    <property type="entry name" value="RT_POL"/>
    <property type="match status" value="1"/>
</dbReference>
<reference evidence="2" key="2">
    <citation type="submission" date="2017-11" db="EMBL/GenBank/DDBJ databases">
        <title>Coralsnake Venomics: Analyses of Venom Gland Transcriptomes and Proteomes of Six Brazilian Taxa.</title>
        <authorList>
            <person name="Aird S.D."/>
            <person name="Jorge da Silva N."/>
            <person name="Qiu L."/>
            <person name="Villar-Briones A."/>
            <person name="Aparecida-Saddi V."/>
            <person name="Campos-Telles M.P."/>
            <person name="Grau M."/>
            <person name="Mikheyev A.S."/>
        </authorList>
    </citation>
    <scope>NUCLEOTIDE SEQUENCE</scope>
    <source>
        <tissue evidence="2">Venom_gland</tissue>
    </source>
</reference>
<evidence type="ECO:0000259" key="1">
    <source>
        <dbReference type="PROSITE" id="PS50878"/>
    </source>
</evidence>
<dbReference type="Pfam" id="PF00078">
    <property type="entry name" value="RVT_1"/>
    <property type="match status" value="1"/>
</dbReference>
<evidence type="ECO:0000313" key="2">
    <source>
        <dbReference type="EMBL" id="LAA37230.1"/>
    </source>
</evidence>
<protein>
    <recommendedName>
        <fullName evidence="1">Reverse transcriptase domain-containing protein</fullName>
    </recommendedName>
</protein>